<evidence type="ECO:0000313" key="8">
    <source>
        <dbReference type="EMBL" id="KKW29018.1"/>
    </source>
</evidence>
<dbReference type="CDD" id="cd00430">
    <property type="entry name" value="PLPDE_III_AR"/>
    <property type="match status" value="1"/>
</dbReference>
<dbReference type="InterPro" id="IPR029066">
    <property type="entry name" value="PLP-binding_barrel"/>
</dbReference>
<evidence type="ECO:0000313" key="9">
    <source>
        <dbReference type="Proteomes" id="UP000034846"/>
    </source>
</evidence>
<dbReference type="GO" id="GO:0008784">
    <property type="term" value="F:alanine racemase activity"/>
    <property type="evidence" value="ECO:0007669"/>
    <property type="project" value="UniProtKB-UniRule"/>
</dbReference>
<name>A0A0G1XCI8_9BACT</name>
<feature type="modified residue" description="N6-(pyridoxal phosphate)lysine" evidence="4 5">
    <location>
        <position position="38"/>
    </location>
</feature>
<comment type="function">
    <text evidence="4">Catalyzes the interconversion of L-alanine and D-alanine. May also act on other amino acids.</text>
</comment>
<dbReference type="InterPro" id="IPR000821">
    <property type="entry name" value="Ala_racemase"/>
</dbReference>
<dbReference type="SMART" id="SM01005">
    <property type="entry name" value="Ala_racemase_C"/>
    <property type="match status" value="1"/>
</dbReference>
<organism evidence="8 9">
    <name type="scientific">Candidatus Uhrbacteria bacterium GW2011_GWD2_52_7</name>
    <dbReference type="NCBI Taxonomy" id="1618989"/>
    <lineage>
        <taxon>Bacteria</taxon>
        <taxon>Candidatus Uhriibacteriota</taxon>
    </lineage>
</organism>
<evidence type="ECO:0000256" key="1">
    <source>
        <dbReference type="ARBA" id="ARBA00001933"/>
    </source>
</evidence>
<feature type="binding site" evidence="4 6">
    <location>
        <position position="321"/>
    </location>
    <ligand>
        <name>substrate</name>
    </ligand>
</feature>
<comment type="catalytic activity">
    <reaction evidence="4">
        <text>L-alanine = D-alanine</text>
        <dbReference type="Rhea" id="RHEA:20249"/>
        <dbReference type="ChEBI" id="CHEBI:57416"/>
        <dbReference type="ChEBI" id="CHEBI:57972"/>
        <dbReference type="EC" id="5.1.1.1"/>
    </reaction>
</comment>
<feature type="domain" description="Alanine racemase C-terminal" evidence="7">
    <location>
        <begin position="252"/>
        <end position="380"/>
    </location>
</feature>
<dbReference type="Proteomes" id="UP000034846">
    <property type="component" value="Unassembled WGS sequence"/>
</dbReference>
<protein>
    <recommendedName>
        <fullName evidence="4">Alanine racemase</fullName>
        <ecNumber evidence="4">5.1.1.1</ecNumber>
    </recommendedName>
</protein>
<feature type="binding site" evidence="4 6">
    <location>
        <position position="136"/>
    </location>
    <ligand>
        <name>substrate</name>
    </ligand>
</feature>
<dbReference type="PRINTS" id="PR00992">
    <property type="entry name" value="ALARACEMASE"/>
</dbReference>
<keyword evidence="3 4" id="KW-0413">Isomerase</keyword>
<dbReference type="UniPathway" id="UPA00042">
    <property type="reaction ID" value="UER00497"/>
</dbReference>
<dbReference type="Pfam" id="PF01168">
    <property type="entry name" value="Ala_racemase_N"/>
    <property type="match status" value="1"/>
</dbReference>
<proteinExistence type="inferred from homology"/>
<keyword evidence="2 4" id="KW-0663">Pyridoxal phosphate</keyword>
<dbReference type="EMBL" id="LCRD01000056">
    <property type="protein sequence ID" value="KKW29018.1"/>
    <property type="molecule type" value="Genomic_DNA"/>
</dbReference>
<evidence type="ECO:0000256" key="5">
    <source>
        <dbReference type="PIRSR" id="PIRSR600821-50"/>
    </source>
</evidence>
<comment type="similarity">
    <text evidence="4">Belongs to the alanine racemase family.</text>
</comment>
<dbReference type="GO" id="GO:0005829">
    <property type="term" value="C:cytosol"/>
    <property type="evidence" value="ECO:0007669"/>
    <property type="project" value="TreeGrafter"/>
</dbReference>
<dbReference type="InterPro" id="IPR011079">
    <property type="entry name" value="Ala_racemase_C"/>
</dbReference>
<dbReference type="GO" id="GO:0030632">
    <property type="term" value="P:D-alanine biosynthetic process"/>
    <property type="evidence" value="ECO:0007669"/>
    <property type="project" value="UniProtKB-UniRule"/>
</dbReference>
<feature type="active site" description="Proton acceptor; specific for L-alanine" evidence="4">
    <location>
        <position position="273"/>
    </location>
</feature>
<comment type="cofactor">
    <cofactor evidence="1 4 5">
        <name>pyridoxal 5'-phosphate</name>
        <dbReference type="ChEBI" id="CHEBI:597326"/>
    </cofactor>
</comment>
<dbReference type="EC" id="5.1.1.1" evidence="4"/>
<dbReference type="PROSITE" id="PS00395">
    <property type="entry name" value="ALANINE_RACEMASE"/>
    <property type="match status" value="1"/>
</dbReference>
<reference evidence="8 9" key="1">
    <citation type="journal article" date="2015" name="Nature">
        <title>rRNA introns, odd ribosomes, and small enigmatic genomes across a large radiation of phyla.</title>
        <authorList>
            <person name="Brown C.T."/>
            <person name="Hug L.A."/>
            <person name="Thomas B.C."/>
            <person name="Sharon I."/>
            <person name="Castelle C.J."/>
            <person name="Singh A."/>
            <person name="Wilkins M.J."/>
            <person name="Williams K.H."/>
            <person name="Banfield J.F."/>
        </authorList>
    </citation>
    <scope>NUCLEOTIDE SEQUENCE [LARGE SCALE GENOMIC DNA]</scope>
</reference>
<gene>
    <name evidence="8" type="ORF">UY72_C0056G0004</name>
</gene>
<dbReference type="Pfam" id="PF00842">
    <property type="entry name" value="Ala_racemase_C"/>
    <property type="match status" value="1"/>
</dbReference>
<evidence type="ECO:0000256" key="6">
    <source>
        <dbReference type="PIRSR" id="PIRSR600821-52"/>
    </source>
</evidence>
<dbReference type="PATRIC" id="fig|1618989.3.peg.740"/>
<dbReference type="GO" id="GO:0030170">
    <property type="term" value="F:pyridoxal phosphate binding"/>
    <property type="evidence" value="ECO:0007669"/>
    <property type="project" value="UniProtKB-UniRule"/>
</dbReference>
<evidence type="ECO:0000256" key="4">
    <source>
        <dbReference type="HAMAP-Rule" id="MF_01201"/>
    </source>
</evidence>
<dbReference type="AlphaFoldDB" id="A0A0G1XCI8"/>
<dbReference type="SUPFAM" id="SSF50621">
    <property type="entry name" value="Alanine racemase C-terminal domain-like"/>
    <property type="match status" value="1"/>
</dbReference>
<dbReference type="SUPFAM" id="SSF51419">
    <property type="entry name" value="PLP-binding barrel"/>
    <property type="match status" value="1"/>
</dbReference>
<evidence type="ECO:0000256" key="2">
    <source>
        <dbReference type="ARBA" id="ARBA00022898"/>
    </source>
</evidence>
<evidence type="ECO:0000256" key="3">
    <source>
        <dbReference type="ARBA" id="ARBA00023235"/>
    </source>
</evidence>
<comment type="caution">
    <text evidence="8">The sequence shown here is derived from an EMBL/GenBank/DDBJ whole genome shotgun (WGS) entry which is preliminary data.</text>
</comment>
<dbReference type="Gene3D" id="2.40.37.10">
    <property type="entry name" value="Lyase, Ornithine Decarboxylase, Chain A, domain 1"/>
    <property type="match status" value="1"/>
</dbReference>
<dbReference type="InterPro" id="IPR009006">
    <property type="entry name" value="Ala_racemase/Decarboxylase_C"/>
</dbReference>
<sequence length="380" mass="41019">MPHGAKTWVEVSGSAVAHNISCLQASLGDQAGFCAVLKANAYGHDLALMTKLCVEQGVTRVAVDWIDEALLVKQLAPSMTVFLLGMTPDERLIDVVRHEFIQTVYDAETVHLLALQAAQIGKKAKVSLKAETGLNRQGLAPRQLDQLLDECVRLGDAIDVVAVGSHFASAEDPGHPANEAQLQAFQTAIERVQGRGFNPAYLHIACSAAAMIHPMSRFTMARVGIAMYGLWSSPELRRTVVLGKTAVDLQPALSWRTRIAQVKDVPSGSGVGYGATHVTNRPIRMAVLPIGYYDGMDRRMSNRSEVIIRGRKCQILGNICMNMCMVDVSAVPGVSRGDIATLIGRDGMHNISADDVASAIGTINYEVVTRINPLLPRVIC</sequence>
<accession>A0A0G1XCI8</accession>
<dbReference type="PANTHER" id="PTHR30511">
    <property type="entry name" value="ALANINE RACEMASE"/>
    <property type="match status" value="1"/>
</dbReference>
<dbReference type="InterPro" id="IPR020622">
    <property type="entry name" value="Ala_racemase_pyridoxalP-BS"/>
</dbReference>
<feature type="active site" description="Proton acceptor; specific for D-alanine" evidence="4">
    <location>
        <position position="38"/>
    </location>
</feature>
<dbReference type="Gene3D" id="3.20.20.10">
    <property type="entry name" value="Alanine racemase"/>
    <property type="match status" value="1"/>
</dbReference>
<evidence type="ECO:0000259" key="7">
    <source>
        <dbReference type="SMART" id="SM01005"/>
    </source>
</evidence>
<dbReference type="InterPro" id="IPR001608">
    <property type="entry name" value="Ala_racemase_N"/>
</dbReference>
<dbReference type="HAMAP" id="MF_01201">
    <property type="entry name" value="Ala_racemase"/>
    <property type="match status" value="1"/>
</dbReference>
<dbReference type="PANTHER" id="PTHR30511:SF0">
    <property type="entry name" value="ALANINE RACEMASE, CATABOLIC-RELATED"/>
    <property type="match status" value="1"/>
</dbReference>
<comment type="pathway">
    <text evidence="4">Amino-acid biosynthesis; D-alanine biosynthesis; D-alanine from L-alanine: step 1/1.</text>
</comment>
<dbReference type="NCBIfam" id="TIGR00492">
    <property type="entry name" value="alr"/>
    <property type="match status" value="1"/>
</dbReference>